<dbReference type="PANTHER" id="PTHR15422">
    <property type="entry name" value="OS05G0565100 PROTEIN"/>
    <property type="match status" value="1"/>
</dbReference>
<evidence type="ECO:0000259" key="13">
    <source>
        <dbReference type="PROSITE" id="PS50939"/>
    </source>
</evidence>
<dbReference type="AlphaFoldDB" id="A0AAW2A160"/>
<keyword evidence="7" id="KW-0249">Electron transport</keyword>
<keyword evidence="3" id="KW-0813">Transport</keyword>
<dbReference type="Proteomes" id="UP001479290">
    <property type="component" value="Unassembled WGS sequence"/>
</dbReference>
<dbReference type="PANTHER" id="PTHR15422:SF21">
    <property type="entry name" value="TRANSMEMBRANE REDUCTASE CYB561D2"/>
    <property type="match status" value="1"/>
</dbReference>
<feature type="transmembrane region" description="Helical" evidence="12">
    <location>
        <begin position="87"/>
        <end position="106"/>
    </location>
</feature>
<feature type="transmembrane region" description="Helical" evidence="12">
    <location>
        <begin position="44"/>
        <end position="67"/>
    </location>
</feature>
<dbReference type="PROSITE" id="PS50939">
    <property type="entry name" value="CYTOCHROME_B561"/>
    <property type="match status" value="1"/>
</dbReference>
<evidence type="ECO:0000256" key="4">
    <source>
        <dbReference type="ARBA" id="ARBA00022617"/>
    </source>
</evidence>
<dbReference type="InterPro" id="IPR045150">
    <property type="entry name" value="CYB561D1/2"/>
</dbReference>
<dbReference type="CDD" id="cd08761">
    <property type="entry name" value="Cyt_b561_CYB561D2_like"/>
    <property type="match status" value="1"/>
</dbReference>
<reference evidence="14 15" key="1">
    <citation type="submission" date="2024-05" db="EMBL/GenBank/DDBJ databases">
        <title>A high-quality chromosomal-level genome assembly of Topmouth culter (Culter alburnus).</title>
        <authorList>
            <person name="Zhao H."/>
        </authorList>
    </citation>
    <scope>NUCLEOTIDE SEQUENCE [LARGE SCALE GENOMIC DNA]</scope>
    <source>
        <strain evidence="14">CATC2023</strain>
        <tissue evidence="14">Muscle</tissue>
    </source>
</reference>
<comment type="subcellular location">
    <subcellularLocation>
        <location evidence="2">Membrane</location>
        <topology evidence="2">Multi-pass membrane protein</topology>
    </subcellularLocation>
</comment>
<dbReference type="GO" id="GO:0140575">
    <property type="term" value="F:transmembrane monodehydroascorbate reductase activity"/>
    <property type="evidence" value="ECO:0007669"/>
    <property type="project" value="InterPro"/>
</dbReference>
<dbReference type="Pfam" id="PF03188">
    <property type="entry name" value="Cytochrom_B561"/>
    <property type="match status" value="1"/>
</dbReference>
<evidence type="ECO:0000313" key="15">
    <source>
        <dbReference type="Proteomes" id="UP001479290"/>
    </source>
</evidence>
<accession>A0AAW2A160</accession>
<organism evidence="14 15">
    <name type="scientific">Culter alburnus</name>
    <name type="common">Topmouth culter</name>
    <dbReference type="NCBI Taxonomy" id="194366"/>
    <lineage>
        <taxon>Eukaryota</taxon>
        <taxon>Metazoa</taxon>
        <taxon>Chordata</taxon>
        <taxon>Craniata</taxon>
        <taxon>Vertebrata</taxon>
        <taxon>Euteleostomi</taxon>
        <taxon>Actinopterygii</taxon>
        <taxon>Neopterygii</taxon>
        <taxon>Teleostei</taxon>
        <taxon>Ostariophysi</taxon>
        <taxon>Cypriniformes</taxon>
        <taxon>Xenocyprididae</taxon>
        <taxon>Xenocypridinae</taxon>
        <taxon>Culter</taxon>
    </lineage>
</organism>
<evidence type="ECO:0000256" key="12">
    <source>
        <dbReference type="SAM" id="Phobius"/>
    </source>
</evidence>
<feature type="transmembrane region" description="Helical" evidence="12">
    <location>
        <begin position="164"/>
        <end position="185"/>
    </location>
</feature>
<comment type="caution">
    <text evidence="14">The sequence shown here is derived from an EMBL/GenBank/DDBJ whole genome shotgun (WGS) entry which is preliminary data.</text>
</comment>
<dbReference type="GO" id="GO:0140571">
    <property type="term" value="F:transmembrane ascorbate ferrireductase activity"/>
    <property type="evidence" value="ECO:0007669"/>
    <property type="project" value="UniProtKB-EC"/>
</dbReference>
<evidence type="ECO:0000256" key="3">
    <source>
        <dbReference type="ARBA" id="ARBA00022448"/>
    </source>
</evidence>
<dbReference type="SMART" id="SM00665">
    <property type="entry name" value="B561"/>
    <property type="match status" value="1"/>
</dbReference>
<proteinExistence type="predicted"/>
<evidence type="ECO:0000313" key="14">
    <source>
        <dbReference type="EMBL" id="KAK9967329.1"/>
    </source>
</evidence>
<feature type="domain" description="Cytochrome b561" evidence="13">
    <location>
        <begin position="15"/>
        <end position="217"/>
    </location>
</feature>
<dbReference type="GO" id="GO:0016020">
    <property type="term" value="C:membrane"/>
    <property type="evidence" value="ECO:0007669"/>
    <property type="project" value="UniProtKB-SubCell"/>
</dbReference>
<keyword evidence="10 12" id="KW-0472">Membrane</keyword>
<evidence type="ECO:0000256" key="7">
    <source>
        <dbReference type="ARBA" id="ARBA00022982"/>
    </source>
</evidence>
<dbReference type="GO" id="GO:0046872">
    <property type="term" value="F:metal ion binding"/>
    <property type="evidence" value="ECO:0007669"/>
    <property type="project" value="UniProtKB-KW"/>
</dbReference>
<evidence type="ECO:0000256" key="5">
    <source>
        <dbReference type="ARBA" id="ARBA00022692"/>
    </source>
</evidence>
<dbReference type="GO" id="GO:0005783">
    <property type="term" value="C:endoplasmic reticulum"/>
    <property type="evidence" value="ECO:0007669"/>
    <property type="project" value="TreeGrafter"/>
</dbReference>
<evidence type="ECO:0000256" key="11">
    <source>
        <dbReference type="ARBA" id="ARBA00024225"/>
    </source>
</evidence>
<protein>
    <recommendedName>
        <fullName evidence="11">ascorbate ferrireductase (transmembrane)</fullName>
        <ecNumber evidence="11">7.2.1.3</ecNumber>
    </recommendedName>
</protein>
<evidence type="ECO:0000256" key="8">
    <source>
        <dbReference type="ARBA" id="ARBA00022989"/>
    </source>
</evidence>
<keyword evidence="4" id="KW-0349">Heme</keyword>
<feature type="transmembrane region" description="Helical" evidence="12">
    <location>
        <begin position="17"/>
        <end position="38"/>
    </location>
</feature>
<keyword evidence="8 12" id="KW-1133">Transmembrane helix</keyword>
<feature type="transmembrane region" description="Helical" evidence="12">
    <location>
        <begin position="118"/>
        <end position="143"/>
    </location>
</feature>
<evidence type="ECO:0000256" key="9">
    <source>
        <dbReference type="ARBA" id="ARBA00023004"/>
    </source>
</evidence>
<keyword evidence="6" id="KW-0479">Metal-binding</keyword>
<name>A0AAW2A160_CULAL</name>
<keyword evidence="5 12" id="KW-0812">Transmembrane</keyword>
<feature type="transmembrane region" description="Helical" evidence="12">
    <location>
        <begin position="191"/>
        <end position="215"/>
    </location>
</feature>
<keyword evidence="15" id="KW-1185">Reference proteome</keyword>
<comment type="cofactor">
    <cofactor evidence="1">
        <name>heme b</name>
        <dbReference type="ChEBI" id="CHEBI:60344"/>
    </cofactor>
</comment>
<keyword evidence="9" id="KW-0408">Iron</keyword>
<evidence type="ECO:0000256" key="6">
    <source>
        <dbReference type="ARBA" id="ARBA00022723"/>
    </source>
</evidence>
<dbReference type="EC" id="7.2.1.3" evidence="11"/>
<evidence type="ECO:0000256" key="2">
    <source>
        <dbReference type="ARBA" id="ARBA00004141"/>
    </source>
</evidence>
<evidence type="ECO:0000256" key="10">
    <source>
        <dbReference type="ARBA" id="ARBA00023136"/>
    </source>
</evidence>
<gene>
    <name evidence="14" type="ORF">ABG768_001732</name>
</gene>
<dbReference type="EMBL" id="JAWDJR010000010">
    <property type="protein sequence ID" value="KAK9967329.1"/>
    <property type="molecule type" value="Genomic_DNA"/>
</dbReference>
<dbReference type="InterPro" id="IPR006593">
    <property type="entry name" value="Cyt_b561/ferric_Rdtase_TM"/>
</dbReference>
<sequence>MTVHHESEPKLYRYSRILCGVSTHVLCALFTGFMTVLAKPGSSLFSWHPFLMTLGFSFLMTEAVLLFNPYSSPVRKLKHKTKGRLHWILQCLSLCCATAGLCAIVYNKNLNDKPHFTSWHGLVGVITVAVVGLQSLGGLPLLYPKVAKGWSLAKLKRYHATSGLLTYLLGSFSLFLGLCSSWFSTGVSGSVWYLAALCPVLCALVIMSQVTNAYMARKRVQY</sequence>
<evidence type="ECO:0000256" key="1">
    <source>
        <dbReference type="ARBA" id="ARBA00001970"/>
    </source>
</evidence>
<dbReference type="Gene3D" id="1.20.120.1770">
    <property type="match status" value="1"/>
</dbReference>